<evidence type="ECO:0000313" key="2">
    <source>
        <dbReference type="EMBL" id="SDZ29829.1"/>
    </source>
</evidence>
<keyword evidence="1" id="KW-1133">Transmembrane helix</keyword>
<feature type="transmembrane region" description="Helical" evidence="1">
    <location>
        <begin position="26"/>
        <end position="51"/>
    </location>
</feature>
<protein>
    <submittedName>
        <fullName evidence="2">Uncharacterized protein</fullName>
    </submittedName>
</protein>
<proteinExistence type="predicted"/>
<dbReference type="RefSeq" id="WP_091732058.1">
    <property type="nucleotide sequence ID" value="NZ_FNQE01000032.1"/>
</dbReference>
<feature type="transmembrane region" description="Helical" evidence="1">
    <location>
        <begin position="180"/>
        <end position="199"/>
    </location>
</feature>
<evidence type="ECO:0000313" key="3">
    <source>
        <dbReference type="Proteomes" id="UP000198625"/>
    </source>
</evidence>
<keyword evidence="3" id="KW-1185">Reference proteome</keyword>
<dbReference type="OrthoDB" id="1701429at2"/>
<dbReference type="EMBL" id="FNQE01000032">
    <property type="protein sequence ID" value="SDZ29829.1"/>
    <property type="molecule type" value="Genomic_DNA"/>
</dbReference>
<feature type="transmembrane region" description="Helical" evidence="1">
    <location>
        <begin position="219"/>
        <end position="242"/>
    </location>
</feature>
<feature type="transmembrane region" description="Helical" evidence="1">
    <location>
        <begin position="123"/>
        <end position="148"/>
    </location>
</feature>
<dbReference type="AlphaFoldDB" id="A0A1H3RY82"/>
<keyword evidence="1" id="KW-0812">Transmembrane</keyword>
<feature type="transmembrane region" description="Helical" evidence="1">
    <location>
        <begin position="99"/>
        <end position="117"/>
    </location>
</feature>
<gene>
    <name evidence="2" type="ORF">SAMN05660462_02591</name>
</gene>
<organism evidence="2 3">
    <name type="scientific">Proteiniborus ethanoligenes</name>
    <dbReference type="NCBI Taxonomy" id="415015"/>
    <lineage>
        <taxon>Bacteria</taxon>
        <taxon>Bacillati</taxon>
        <taxon>Bacillota</taxon>
        <taxon>Clostridia</taxon>
        <taxon>Eubacteriales</taxon>
        <taxon>Proteiniborus</taxon>
    </lineage>
</organism>
<sequence length="258" mass="29829">MNILQDLLLVNKSTINKTSKLFLKNWVIVFTGFVYTLLNIGLMIVMSLLFTLPILRFFSGIISFIATSAMISNYLYLLNQIIRYGRVTIQDFKEGFRVYLWKIYGVLFIGWAASFLFDRIIGPIIFSMSGALAVNIGFIISLLVLILMNALPESIYQKHYSSWDTVLYAFEFVKENWIEWFVPNVIMLGLFYIVTGNVIKDVFAISSGFLYSISIKGILLYIAGQIMFSFIMIYRGILFDILSTSTRRKRAYMQHLYK</sequence>
<reference evidence="3" key="1">
    <citation type="submission" date="2016-10" db="EMBL/GenBank/DDBJ databases">
        <authorList>
            <person name="Varghese N."/>
            <person name="Submissions S."/>
        </authorList>
    </citation>
    <scope>NUCLEOTIDE SEQUENCE [LARGE SCALE GENOMIC DNA]</scope>
    <source>
        <strain evidence="3">DSM 21650</strain>
    </source>
</reference>
<keyword evidence="1" id="KW-0472">Membrane</keyword>
<feature type="transmembrane region" description="Helical" evidence="1">
    <location>
        <begin position="57"/>
        <end position="78"/>
    </location>
</feature>
<accession>A0A1H3RY82</accession>
<evidence type="ECO:0000256" key="1">
    <source>
        <dbReference type="SAM" id="Phobius"/>
    </source>
</evidence>
<dbReference type="Proteomes" id="UP000198625">
    <property type="component" value="Unassembled WGS sequence"/>
</dbReference>
<dbReference type="STRING" id="415015.SAMN05660462_02591"/>
<name>A0A1H3RY82_9FIRM</name>